<reference evidence="1" key="1">
    <citation type="journal article" date="2015" name="Nature">
        <title>Complex archaea that bridge the gap between prokaryotes and eukaryotes.</title>
        <authorList>
            <person name="Spang A."/>
            <person name="Saw J.H."/>
            <person name="Jorgensen S.L."/>
            <person name="Zaremba-Niedzwiedzka K."/>
            <person name="Martijn J."/>
            <person name="Lind A.E."/>
            <person name="van Eijk R."/>
            <person name="Schleper C."/>
            <person name="Guy L."/>
            <person name="Ettema T.J."/>
        </authorList>
    </citation>
    <scope>NUCLEOTIDE SEQUENCE</scope>
</reference>
<dbReference type="EMBL" id="LAZR01019079">
    <property type="protein sequence ID" value="KKL93860.1"/>
    <property type="molecule type" value="Genomic_DNA"/>
</dbReference>
<gene>
    <name evidence="1" type="ORF">LCGC14_1870450</name>
</gene>
<name>A0A0F9IJ69_9ZZZZ</name>
<dbReference type="AlphaFoldDB" id="A0A0F9IJ69"/>
<comment type="caution">
    <text evidence="1">The sequence shown here is derived from an EMBL/GenBank/DDBJ whole genome shotgun (WGS) entry which is preliminary data.</text>
</comment>
<proteinExistence type="predicted"/>
<organism evidence="1">
    <name type="scientific">marine sediment metagenome</name>
    <dbReference type="NCBI Taxonomy" id="412755"/>
    <lineage>
        <taxon>unclassified sequences</taxon>
        <taxon>metagenomes</taxon>
        <taxon>ecological metagenomes</taxon>
    </lineage>
</organism>
<sequence>MKISEKMEIFHVIINIINIGERNKIKLVKVKLMKIISKKMMKYYMLNGFPLEDL</sequence>
<evidence type="ECO:0000313" key="1">
    <source>
        <dbReference type="EMBL" id="KKL93860.1"/>
    </source>
</evidence>
<protein>
    <submittedName>
        <fullName evidence="1">Uncharacterized protein</fullName>
    </submittedName>
</protein>
<accession>A0A0F9IJ69</accession>